<reference evidence="6 9" key="2">
    <citation type="submission" date="2020-01" db="EMBL/GenBank/DDBJ databases">
        <title>Insect and environment-associated Actinomycetes.</title>
        <authorList>
            <person name="Currrie C."/>
            <person name="Chevrette M."/>
            <person name="Carlson C."/>
            <person name="Stubbendieck R."/>
            <person name="Wendt-Pienkowski E."/>
        </authorList>
    </citation>
    <scope>NUCLEOTIDE SEQUENCE [LARGE SCALE GENOMIC DNA]</scope>
    <source>
        <strain evidence="6 9">SID8386</strain>
    </source>
</reference>
<keyword evidence="2" id="KW-0813">Transport</keyword>
<evidence type="ECO:0000313" key="7">
    <source>
        <dbReference type="EMBL" id="SFP26234.1"/>
    </source>
</evidence>
<dbReference type="Gene3D" id="3.40.190.10">
    <property type="entry name" value="Periplasmic binding protein-like II"/>
    <property type="match status" value="2"/>
</dbReference>
<organism evidence="7 8">
    <name type="scientific">Amycolatopsis rubida</name>
    <dbReference type="NCBI Taxonomy" id="112413"/>
    <lineage>
        <taxon>Bacteria</taxon>
        <taxon>Bacillati</taxon>
        <taxon>Actinomycetota</taxon>
        <taxon>Actinomycetes</taxon>
        <taxon>Pseudonocardiales</taxon>
        <taxon>Pseudonocardiaceae</taxon>
        <taxon>Amycolatopsis</taxon>
    </lineage>
</organism>
<reference evidence="7 8" key="1">
    <citation type="submission" date="2016-10" db="EMBL/GenBank/DDBJ databases">
        <authorList>
            <person name="de Groot N.N."/>
        </authorList>
    </citation>
    <scope>NUCLEOTIDE SEQUENCE [LARGE SCALE GENOMIC DNA]</scope>
    <source>
        <strain evidence="7 8">DSM 44637</strain>
    </source>
</reference>
<comment type="similarity">
    <text evidence="1">Belongs to the bacterial solute-binding protein 3 family.</text>
</comment>
<dbReference type="GO" id="GO:0006865">
    <property type="term" value="P:amino acid transport"/>
    <property type="evidence" value="ECO:0007669"/>
    <property type="project" value="TreeGrafter"/>
</dbReference>
<dbReference type="EMBL" id="JAAGNC010000065">
    <property type="protein sequence ID" value="NEC56115.1"/>
    <property type="molecule type" value="Genomic_DNA"/>
</dbReference>
<dbReference type="PANTHER" id="PTHR30085">
    <property type="entry name" value="AMINO ACID ABC TRANSPORTER PERMEASE"/>
    <property type="match status" value="1"/>
</dbReference>
<feature type="signal peptide" evidence="4">
    <location>
        <begin position="1"/>
        <end position="20"/>
    </location>
</feature>
<proteinExistence type="inferred from homology"/>
<dbReference type="GO" id="GO:0030288">
    <property type="term" value="C:outer membrane-bounded periplasmic space"/>
    <property type="evidence" value="ECO:0007669"/>
    <property type="project" value="TreeGrafter"/>
</dbReference>
<feature type="chain" id="PRO_5044058607" evidence="4">
    <location>
        <begin position="21"/>
        <end position="276"/>
    </location>
</feature>
<dbReference type="EMBL" id="FOWC01000004">
    <property type="protein sequence ID" value="SFP26234.1"/>
    <property type="molecule type" value="Genomic_DNA"/>
</dbReference>
<sequence>MRLRAVLAAVFLLVSCVSCGASEVSKDDPLPTRAREGDHLTIGIRFDAPGLSQRTVDGRLAGFDVDVATFVARELGVEPDRITWHETTPARRETDLTSGAVDLVVATYSITGKRKQQVGFAGPYFVTGQDLLVRLTSPDITGPESLNGKRLCSVTGSTPAQMVKDKFAQLVKLVEYPRYPDCVTALLANQVDAVTTDAVILAGYAAQNPELLKVVGRPFSTERYGIGLRKGDTEGQHAVDDAIRKMVSTGAWRKSLETNIGPSNYPLPNPPEITEQ</sequence>
<feature type="domain" description="Solute-binding protein family 3/N-terminal" evidence="5">
    <location>
        <begin position="39"/>
        <end position="263"/>
    </location>
</feature>
<evidence type="ECO:0000256" key="4">
    <source>
        <dbReference type="SAM" id="SignalP"/>
    </source>
</evidence>
<protein>
    <submittedName>
        <fullName evidence="6">Glutamate ABC transporter substrate-binding protein</fullName>
    </submittedName>
    <submittedName>
        <fullName evidence="7">Glutamate transport system substrate-binding protein</fullName>
    </submittedName>
</protein>
<gene>
    <name evidence="6" type="ORF">G3I59_11065</name>
    <name evidence="7" type="ORF">SAMN05421854_104556</name>
</gene>
<dbReference type="SUPFAM" id="SSF53850">
    <property type="entry name" value="Periplasmic binding protein-like II"/>
    <property type="match status" value="1"/>
</dbReference>
<evidence type="ECO:0000256" key="3">
    <source>
        <dbReference type="ARBA" id="ARBA00022729"/>
    </source>
</evidence>
<dbReference type="Proteomes" id="UP000199137">
    <property type="component" value="Unassembled WGS sequence"/>
</dbReference>
<dbReference type="GO" id="GO:0005576">
    <property type="term" value="C:extracellular region"/>
    <property type="evidence" value="ECO:0007669"/>
    <property type="project" value="TreeGrafter"/>
</dbReference>
<dbReference type="PANTHER" id="PTHR30085:SF6">
    <property type="entry name" value="ABC TRANSPORTER GLUTAMINE-BINDING PROTEIN GLNH"/>
    <property type="match status" value="1"/>
</dbReference>
<dbReference type="PROSITE" id="PS51257">
    <property type="entry name" value="PROKAR_LIPOPROTEIN"/>
    <property type="match status" value="1"/>
</dbReference>
<dbReference type="InterPro" id="IPR001638">
    <property type="entry name" value="Solute-binding_3/MltF_N"/>
</dbReference>
<keyword evidence="9" id="KW-1185">Reference proteome</keyword>
<dbReference type="RefSeq" id="WP_067592847.1">
    <property type="nucleotide sequence ID" value="NZ_FOWC01000004.1"/>
</dbReference>
<evidence type="ECO:0000256" key="1">
    <source>
        <dbReference type="ARBA" id="ARBA00010333"/>
    </source>
</evidence>
<evidence type="ECO:0000313" key="9">
    <source>
        <dbReference type="Proteomes" id="UP000470404"/>
    </source>
</evidence>
<name>A0A1I5NWS5_9PSEU</name>
<dbReference type="InterPro" id="IPR051455">
    <property type="entry name" value="Bact_solute-bind_prot3"/>
</dbReference>
<evidence type="ECO:0000313" key="8">
    <source>
        <dbReference type="Proteomes" id="UP000199137"/>
    </source>
</evidence>
<dbReference type="Pfam" id="PF00497">
    <property type="entry name" value="SBP_bac_3"/>
    <property type="match status" value="1"/>
</dbReference>
<evidence type="ECO:0000259" key="5">
    <source>
        <dbReference type="SMART" id="SM00062"/>
    </source>
</evidence>
<dbReference type="Proteomes" id="UP000470404">
    <property type="component" value="Unassembled WGS sequence"/>
</dbReference>
<evidence type="ECO:0000313" key="6">
    <source>
        <dbReference type="EMBL" id="NEC56115.1"/>
    </source>
</evidence>
<evidence type="ECO:0000256" key="2">
    <source>
        <dbReference type="ARBA" id="ARBA00022448"/>
    </source>
</evidence>
<dbReference type="STRING" id="112413.SAMN05421854_104556"/>
<dbReference type="SMART" id="SM00062">
    <property type="entry name" value="PBPb"/>
    <property type="match status" value="1"/>
</dbReference>
<accession>A0A1I5NWS5</accession>
<dbReference type="AlphaFoldDB" id="A0A1I5NWS5"/>
<dbReference type="CDD" id="cd13690">
    <property type="entry name" value="PBP2_GluB"/>
    <property type="match status" value="1"/>
</dbReference>
<keyword evidence="3 4" id="KW-0732">Signal</keyword>
<dbReference type="OrthoDB" id="9807888at2"/>